<dbReference type="EMBL" id="OVEO01000002">
    <property type="protein sequence ID" value="SPQ94534.1"/>
    <property type="molecule type" value="Genomic_DNA"/>
</dbReference>
<dbReference type="Proteomes" id="UP000039324">
    <property type="component" value="Unassembled WGS sequence"/>
</dbReference>
<gene>
    <name evidence="2" type="ORF">PBRA_006564</name>
    <name evidence="3" type="ORF">PLBR_LOCUS1749</name>
</gene>
<feature type="compositionally biased region" description="Basic and acidic residues" evidence="1">
    <location>
        <begin position="9"/>
        <end position="19"/>
    </location>
</feature>
<geneLocation type="mitochondrion" evidence="3"/>
<organism evidence="2 4">
    <name type="scientific">Plasmodiophora brassicae</name>
    <name type="common">Clubroot disease agent</name>
    <dbReference type="NCBI Taxonomy" id="37360"/>
    <lineage>
        <taxon>Eukaryota</taxon>
        <taxon>Sar</taxon>
        <taxon>Rhizaria</taxon>
        <taxon>Endomyxa</taxon>
        <taxon>Phytomyxea</taxon>
        <taxon>Plasmodiophorida</taxon>
        <taxon>Plasmodiophoridae</taxon>
        <taxon>Plasmodiophora</taxon>
    </lineage>
</organism>
<evidence type="ECO:0000313" key="4">
    <source>
        <dbReference type="Proteomes" id="UP000039324"/>
    </source>
</evidence>
<proteinExistence type="predicted"/>
<evidence type="ECO:0000313" key="5">
    <source>
        <dbReference type="Proteomes" id="UP000290189"/>
    </source>
</evidence>
<dbReference type="EMBL" id="CDSF01000084">
    <property type="protein sequence ID" value="CEO98450.1"/>
    <property type="molecule type" value="Genomic_DNA"/>
</dbReference>
<evidence type="ECO:0000313" key="3">
    <source>
        <dbReference type="EMBL" id="SPQ94534.1"/>
    </source>
</evidence>
<dbReference type="Proteomes" id="UP000290189">
    <property type="component" value="Unassembled WGS sequence"/>
</dbReference>
<name>A0A0G4IT58_PLABS</name>
<keyword evidence="4" id="KW-1185">Reference proteome</keyword>
<reference evidence="3 5" key="2">
    <citation type="submission" date="2018-03" db="EMBL/GenBank/DDBJ databases">
        <authorList>
            <person name="Fogelqvist J."/>
        </authorList>
    </citation>
    <scope>NUCLEOTIDE SEQUENCE [LARGE SCALE GENOMIC DNA]</scope>
</reference>
<evidence type="ECO:0000313" key="2">
    <source>
        <dbReference type="EMBL" id="CEO98450.1"/>
    </source>
</evidence>
<sequence length="394" mass="43730">MRRVMRRFSSFDRSHEDASSRQVGRTQTAAARKTRRSSSVAASVDSAAYGPTSTARFDMATMADAPDRDLGSWTGDPSGSTDDADSANADYMTTRLPGRCLNYHAFFQEFFDPAAPPLSSRARSRRASQVATTSSAILEDSRQSSPTRNVAFVTMAAGTTTTTTTPAAPARTYRRMSAASVVTPVAEDELSEGFSAGAVPSAFTKAPDPCQFFHRWSSDDGARACRQWCDRCPVKVGSKVGLPAVVRLLHAVTYLDALKIDELVNLFVPTVVPTMSCSQLYVMMAFILANDESRLCQFLFYHATWLFMHLKEANRQFVIERAFPLVRFADIPEENIIWALWRLHLEFYSATTFQQFQQVLFLIFDEWDRARSDDAMLATDDVVELDPSGCTCGV</sequence>
<protein>
    <submittedName>
        <fullName evidence="2">Uncharacterized protein</fullName>
    </submittedName>
</protein>
<reference evidence="2 4" key="1">
    <citation type="submission" date="2015-02" db="EMBL/GenBank/DDBJ databases">
        <authorList>
            <person name="Chooi Y.-H."/>
        </authorList>
    </citation>
    <scope>NUCLEOTIDE SEQUENCE [LARGE SCALE GENOMIC DNA]</scope>
    <source>
        <strain evidence="2">E3</strain>
    </source>
</reference>
<feature type="region of interest" description="Disordered" evidence="1">
    <location>
        <begin position="68"/>
        <end position="87"/>
    </location>
</feature>
<accession>A0A0G4IT58</accession>
<evidence type="ECO:0000256" key="1">
    <source>
        <dbReference type="SAM" id="MobiDB-lite"/>
    </source>
</evidence>
<dbReference type="AlphaFoldDB" id="A0A0G4IT58"/>
<keyword evidence="3" id="KW-0496">Mitochondrion</keyword>
<feature type="region of interest" description="Disordered" evidence="1">
    <location>
        <begin position="1"/>
        <end position="45"/>
    </location>
</feature>